<comment type="caution">
    <text evidence="6">The sequence shown here is derived from an EMBL/GenBank/DDBJ whole genome shotgun (WGS) entry which is preliminary data.</text>
</comment>
<protein>
    <recommendedName>
        <fullName evidence="8">Glycoside hydrolase family 5 domain-containing protein</fullName>
    </recommendedName>
</protein>
<dbReference type="PANTHER" id="PTHR31468">
    <property type="entry name" value="1,3-BETA-GLUCANOSYLTRANSFERASE GAS1"/>
    <property type="match status" value="1"/>
</dbReference>
<evidence type="ECO:0000256" key="4">
    <source>
        <dbReference type="ARBA" id="ARBA00023180"/>
    </source>
</evidence>
<proteinExistence type="inferred from homology"/>
<dbReference type="Proteomes" id="UP001516023">
    <property type="component" value="Unassembled WGS sequence"/>
</dbReference>
<organism evidence="6 7">
    <name type="scientific">Cyclotella cryptica</name>
    <dbReference type="NCBI Taxonomy" id="29204"/>
    <lineage>
        <taxon>Eukaryota</taxon>
        <taxon>Sar</taxon>
        <taxon>Stramenopiles</taxon>
        <taxon>Ochrophyta</taxon>
        <taxon>Bacillariophyta</taxon>
        <taxon>Coscinodiscophyceae</taxon>
        <taxon>Thalassiosirophycidae</taxon>
        <taxon>Stephanodiscales</taxon>
        <taxon>Stephanodiscaceae</taxon>
        <taxon>Cyclotella</taxon>
    </lineage>
</organism>
<feature type="transmembrane region" description="Helical" evidence="5">
    <location>
        <begin position="444"/>
        <end position="461"/>
    </location>
</feature>
<keyword evidence="5" id="KW-1133">Transmembrane helix</keyword>
<keyword evidence="5" id="KW-0812">Transmembrane</keyword>
<evidence type="ECO:0008006" key="8">
    <source>
        <dbReference type="Google" id="ProtNLM"/>
    </source>
</evidence>
<keyword evidence="7" id="KW-1185">Reference proteome</keyword>
<dbReference type="Pfam" id="PF03198">
    <property type="entry name" value="Glyco_hydro_72"/>
    <property type="match status" value="1"/>
</dbReference>
<sequence>MASIKPILASDAVHVKGKHLFKNDGTQFIIKGIAFPTPPETMLTEDHRGYHSEAWLKILHQLRDSELEFNAVRMYRMYPERVDYSEFFRGAAELGVYVIVPLTAASGPGVLDRKLAAPKCYKPKLFKYGARAIREYLRYPNVLAGVVGNEVMNDEKAWRSAPCIRAYARDLKVFMDSMVEEGAANRTLPLIYAAQDSATIGGAAVDKDTVMKLTVDYLTCSEEGKGVAVPDMAGKEPTHGIEHFSENKFGQSPIDIYGVNIESWCSSTQDFYKNPDGTPGSYYSLWQALRNSSIPIIFSEMGCPHSQFDRDDLERKTKEGTRDWAQIPVVLDDMGDSWSGFVAYTYDGPKDFIMFDGGEWNGKDVLTPTKDFENFKHQLKKISRYETNITLDEFDDGRFLPSRCDDVETDLLSCCGVRLFNDEKMPSYSHMIDVHTGREVNNNMWLTMAAFVLALGATFWIHKNSRAKRIGVEGVSLLNGNSIENVEYKSISS</sequence>
<dbReference type="InterPro" id="IPR004886">
    <property type="entry name" value="Glucanosyltransferase"/>
</dbReference>
<keyword evidence="4" id="KW-0325">Glycoprotein</keyword>
<evidence type="ECO:0000256" key="1">
    <source>
        <dbReference type="ARBA" id="ARBA00007528"/>
    </source>
</evidence>
<keyword evidence="2" id="KW-0732">Signal</keyword>
<dbReference type="PANTHER" id="PTHR31468:SF2">
    <property type="entry name" value="1,3-BETA-GLUCANOSYLTRANSFERASE GAS1"/>
    <property type="match status" value="1"/>
</dbReference>
<keyword evidence="5" id="KW-0472">Membrane</keyword>
<evidence type="ECO:0000313" key="7">
    <source>
        <dbReference type="Proteomes" id="UP001516023"/>
    </source>
</evidence>
<evidence type="ECO:0000313" key="6">
    <source>
        <dbReference type="EMBL" id="KAL3779783.1"/>
    </source>
</evidence>
<accession>A0ABD3NWI0</accession>
<evidence type="ECO:0000256" key="2">
    <source>
        <dbReference type="ARBA" id="ARBA00022729"/>
    </source>
</evidence>
<reference evidence="6 7" key="1">
    <citation type="journal article" date="2020" name="G3 (Bethesda)">
        <title>Improved Reference Genome for Cyclotella cryptica CCMP332, a Model for Cell Wall Morphogenesis, Salinity Adaptation, and Lipid Production in Diatoms (Bacillariophyta).</title>
        <authorList>
            <person name="Roberts W.R."/>
            <person name="Downey K.M."/>
            <person name="Ruck E.C."/>
            <person name="Traller J.C."/>
            <person name="Alverson A.J."/>
        </authorList>
    </citation>
    <scope>NUCLEOTIDE SEQUENCE [LARGE SCALE GENOMIC DNA]</scope>
    <source>
        <strain evidence="6 7">CCMP332</strain>
    </source>
</reference>
<dbReference type="AlphaFoldDB" id="A0ABD3NWI0"/>
<dbReference type="InterPro" id="IPR017853">
    <property type="entry name" value="GH"/>
</dbReference>
<dbReference type="Gene3D" id="3.20.20.80">
    <property type="entry name" value="Glycosidases"/>
    <property type="match status" value="1"/>
</dbReference>
<dbReference type="EMBL" id="JABMIG020000375">
    <property type="protein sequence ID" value="KAL3779783.1"/>
    <property type="molecule type" value="Genomic_DNA"/>
</dbReference>
<evidence type="ECO:0000256" key="5">
    <source>
        <dbReference type="SAM" id="Phobius"/>
    </source>
</evidence>
<comment type="similarity">
    <text evidence="1">Belongs to the glycosyl hydrolase 72 family.</text>
</comment>
<dbReference type="SUPFAM" id="SSF51445">
    <property type="entry name" value="(Trans)glycosidases"/>
    <property type="match status" value="1"/>
</dbReference>
<name>A0ABD3NWI0_9STRA</name>
<evidence type="ECO:0000256" key="3">
    <source>
        <dbReference type="ARBA" id="ARBA00023157"/>
    </source>
</evidence>
<keyword evidence="3" id="KW-1015">Disulfide bond</keyword>
<gene>
    <name evidence="6" type="ORF">HJC23_006000</name>
</gene>